<dbReference type="SUPFAM" id="SSF48065">
    <property type="entry name" value="DBL homology domain (DH-domain)"/>
    <property type="match status" value="1"/>
</dbReference>
<dbReference type="GO" id="GO:0005085">
    <property type="term" value="F:guanyl-nucleotide exchange factor activity"/>
    <property type="evidence" value="ECO:0007669"/>
    <property type="project" value="InterPro"/>
</dbReference>
<dbReference type="SMART" id="SM00326">
    <property type="entry name" value="SH3"/>
    <property type="match status" value="1"/>
</dbReference>
<dbReference type="Gene3D" id="2.30.29.30">
    <property type="entry name" value="Pleckstrin-homology domain (PH domain)/Phosphotyrosine-binding domain (PTB)"/>
    <property type="match status" value="1"/>
</dbReference>
<dbReference type="InterPro" id="IPR011993">
    <property type="entry name" value="PH-like_dom_sf"/>
</dbReference>
<dbReference type="CDD" id="cd11793">
    <property type="entry name" value="SH3_ephexin1_like"/>
    <property type="match status" value="1"/>
</dbReference>
<dbReference type="InterPro" id="IPR000219">
    <property type="entry name" value="DH_dom"/>
</dbReference>
<dbReference type="PROSITE" id="PS50002">
    <property type="entry name" value="SH3"/>
    <property type="match status" value="1"/>
</dbReference>
<dbReference type="PANTHER" id="PTHR12845">
    <property type="entry name" value="GUANINE NUCLEOTIDE EXCHANGE FACTOR"/>
    <property type="match status" value="1"/>
</dbReference>
<feature type="region of interest" description="Disordered" evidence="3">
    <location>
        <begin position="529"/>
        <end position="557"/>
    </location>
</feature>
<dbReference type="Gene3D" id="1.20.900.10">
    <property type="entry name" value="Dbl homology (DH) domain"/>
    <property type="match status" value="1"/>
</dbReference>
<dbReference type="InterPro" id="IPR035899">
    <property type="entry name" value="DBL_dom_sf"/>
</dbReference>
<evidence type="ECO:0000256" key="2">
    <source>
        <dbReference type="PROSITE-ProRule" id="PRU00192"/>
    </source>
</evidence>
<dbReference type="SUPFAM" id="SSF50044">
    <property type="entry name" value="SH3-domain"/>
    <property type="match status" value="1"/>
</dbReference>
<dbReference type="InterPro" id="IPR047270">
    <property type="entry name" value="PH_ephexin"/>
</dbReference>
<dbReference type="EnsemblMetazoa" id="GBRI027547-RA">
    <property type="protein sequence ID" value="GBRI027547-PA"/>
    <property type="gene ID" value="GBRI027547"/>
</dbReference>
<dbReference type="Pfam" id="PF00018">
    <property type="entry name" value="SH3_1"/>
    <property type="match status" value="1"/>
</dbReference>
<dbReference type="STRING" id="37001.A0A1A9WPW5"/>
<dbReference type="InterPro" id="IPR047271">
    <property type="entry name" value="Ephexin-like"/>
</dbReference>
<feature type="region of interest" description="Disordered" evidence="3">
    <location>
        <begin position="381"/>
        <end position="411"/>
    </location>
</feature>
<evidence type="ECO:0000256" key="3">
    <source>
        <dbReference type="SAM" id="MobiDB-lite"/>
    </source>
</evidence>
<keyword evidence="1 2" id="KW-0728">SH3 domain</keyword>
<organism evidence="6 7">
    <name type="scientific">Glossina brevipalpis</name>
    <dbReference type="NCBI Taxonomy" id="37001"/>
    <lineage>
        <taxon>Eukaryota</taxon>
        <taxon>Metazoa</taxon>
        <taxon>Ecdysozoa</taxon>
        <taxon>Arthropoda</taxon>
        <taxon>Hexapoda</taxon>
        <taxon>Insecta</taxon>
        <taxon>Pterygota</taxon>
        <taxon>Neoptera</taxon>
        <taxon>Endopterygota</taxon>
        <taxon>Diptera</taxon>
        <taxon>Brachycera</taxon>
        <taxon>Muscomorpha</taxon>
        <taxon>Hippoboscoidea</taxon>
        <taxon>Glossinidae</taxon>
        <taxon>Glossina</taxon>
    </lineage>
</organism>
<evidence type="ECO:0000259" key="5">
    <source>
        <dbReference type="PROSITE" id="PS50010"/>
    </source>
</evidence>
<reference evidence="7" key="1">
    <citation type="submission" date="2014-03" db="EMBL/GenBank/DDBJ databases">
        <authorList>
            <person name="Aksoy S."/>
            <person name="Warren W."/>
            <person name="Wilson R.K."/>
        </authorList>
    </citation>
    <scope>NUCLEOTIDE SEQUENCE [LARGE SCALE GENOMIC DNA]</scope>
    <source>
        <strain evidence="7">IAEA</strain>
    </source>
</reference>
<dbReference type="CDD" id="cd01221">
    <property type="entry name" value="PH_ephexin"/>
    <property type="match status" value="1"/>
</dbReference>
<dbReference type="InterPro" id="IPR001452">
    <property type="entry name" value="SH3_domain"/>
</dbReference>
<dbReference type="AlphaFoldDB" id="A0A1A9WPW5"/>
<feature type="compositionally biased region" description="Low complexity" evidence="3">
    <location>
        <begin position="529"/>
        <end position="543"/>
    </location>
</feature>
<proteinExistence type="predicted"/>
<feature type="region of interest" description="Disordered" evidence="3">
    <location>
        <begin position="576"/>
        <end position="614"/>
    </location>
</feature>
<dbReference type="InterPro" id="IPR036028">
    <property type="entry name" value="SH3-like_dom_sf"/>
</dbReference>
<keyword evidence="7" id="KW-1185">Reference proteome</keyword>
<dbReference type="VEuPathDB" id="VectorBase:GBRI027547"/>
<dbReference type="Gene3D" id="2.30.30.40">
    <property type="entry name" value="SH3 Domains"/>
    <property type="match status" value="1"/>
</dbReference>
<dbReference type="PANTHER" id="PTHR12845:SF5">
    <property type="entry name" value="EPHEXIN, ISOFORM D"/>
    <property type="match status" value="1"/>
</dbReference>
<feature type="compositionally biased region" description="Polar residues" evidence="3">
    <location>
        <begin position="325"/>
        <end position="340"/>
    </location>
</feature>
<feature type="region of interest" description="Disordered" evidence="3">
    <location>
        <begin position="487"/>
        <end position="506"/>
    </location>
</feature>
<feature type="domain" description="SH3" evidence="4">
    <location>
        <begin position="1015"/>
        <end position="1076"/>
    </location>
</feature>
<protein>
    <recommendedName>
        <fullName evidence="8">DH domain-containing protein</fullName>
    </recommendedName>
</protein>
<dbReference type="SUPFAM" id="SSF50729">
    <property type="entry name" value="PH domain-like"/>
    <property type="match status" value="1"/>
</dbReference>
<dbReference type="PROSITE" id="PS50010">
    <property type="entry name" value="DH_2"/>
    <property type="match status" value="1"/>
</dbReference>
<evidence type="ECO:0000256" key="1">
    <source>
        <dbReference type="ARBA" id="ARBA00022443"/>
    </source>
</evidence>
<reference evidence="6" key="2">
    <citation type="submission" date="2020-05" db="UniProtKB">
        <authorList>
            <consortium name="EnsemblMetazoa"/>
        </authorList>
    </citation>
    <scope>IDENTIFICATION</scope>
    <source>
        <strain evidence="6">IAEA</strain>
    </source>
</reference>
<feature type="domain" description="DH" evidence="5">
    <location>
        <begin position="652"/>
        <end position="838"/>
    </location>
</feature>
<sequence>MNTKKVTTTTTGITLTSSRNNTLRTLPRKRRPRAAGEVSITCPTSCVYLNGELQQDIPGSANNVQQLLYQNVKVKEEEFNNSVLPPKLSLDTFKPAEVKEESCLRNEQKQRQQSRQKHRIHMTFIRATIAEVDETRESMVMSTFVDDSDHYYEKLSPQALTKRHSMQLQVSNALTGSLQRNEIRVSQRGKQFSYSAQTLGQNINDDYDSFDTDAEEIYERENLKNSHNDSGVDVNNMKLPDPPSSTNQMYAIVKRFKNFIVNKKPLNGSKQKIYDNSSQFYVNSNFSASNTPTKCIVDRPVAESKPLALTKELSTSEKNLVAAQSKVTATEPHSTATTPRTKTKSNKSLRSRIRKSLVGFDSKQTLTTLTPTRSTFYIEDPSNLEDHPGEMDSGFSEKASSGDLPTNLPEAKTSIPRAEGARFSTTNRKAKKEAKLAICHRRRTTIGMRPHEPPPPPPDNISKSRQQTANTTSWYAECGVFKNGKTTHLGGDDTQSNGKNPLSLSASGSTIACGSSWYEEAGLYQTSGLSVASSSGSSGVSTGNEAGPGDDMSHSMFSNEPLYQIYSAAKLEAISRDMEQEQDNSSTDGYEEIGEQRHTSPSKSVETQRKSNRPTALQLIEPKCGPARTLWCEIPEVINSCILPTMTSRERSLMEAKFEIITSEASYLKSLNLLRTHYMNHPVFRDTNILNSRDRKSLFAHIIPVHECSEKLLTELESCWQDNIMLVGLSKRIYAIAEKHFHVYIVFCENQGRMDRTLKRLREGKGLFSQNIDLLESSPTSCGLSLHSFLMLPMQRITRLPLLIDAVFSKCHPNDDEYESWKMCLAIMNKVVTQCNEAANRCEQAYELEKISGQLEFNAALIRPLAIAPAGVPAPGSKPRYLVKKGELTQLIWRGDEAKLTFGKKFTKSSVYAFLFSDLLVLTKRKGEDHFSVFDYCPRSMLTIASGDSLPQLPTKDLNSQSSKNLILMTLLENHERKTVELILSCPSVSEQERWLQAMRPPEAETPGEKLYEQWDCPQVITKHPYEAHEPDVLNLELGDVVNVTRKLPDGWYHGERIRDGAIGWFPGSYTEEVNSAHVRARNLKQRHRLLTFTATYLESQKRHK</sequence>
<feature type="region of interest" description="Disordered" evidence="3">
    <location>
        <begin position="446"/>
        <end position="469"/>
    </location>
</feature>
<dbReference type="Pfam" id="PF00621">
    <property type="entry name" value="RhoGEF"/>
    <property type="match status" value="1"/>
</dbReference>
<evidence type="ECO:0008006" key="8">
    <source>
        <dbReference type="Google" id="ProtNLM"/>
    </source>
</evidence>
<dbReference type="CDD" id="cd00160">
    <property type="entry name" value="RhoGEF"/>
    <property type="match status" value="1"/>
</dbReference>
<name>A0A1A9WPW5_9MUSC</name>
<evidence type="ECO:0000259" key="4">
    <source>
        <dbReference type="PROSITE" id="PS50002"/>
    </source>
</evidence>
<feature type="region of interest" description="Disordered" evidence="3">
    <location>
        <begin position="324"/>
        <end position="350"/>
    </location>
</feature>
<feature type="compositionally biased region" description="Basic residues" evidence="3">
    <location>
        <begin position="341"/>
        <end position="350"/>
    </location>
</feature>
<feature type="compositionally biased region" description="Polar residues" evidence="3">
    <location>
        <begin position="493"/>
        <end position="506"/>
    </location>
</feature>
<dbReference type="Proteomes" id="UP000091820">
    <property type="component" value="Unassembled WGS sequence"/>
</dbReference>
<accession>A0A1A9WPW5</accession>
<evidence type="ECO:0000313" key="7">
    <source>
        <dbReference type="Proteomes" id="UP000091820"/>
    </source>
</evidence>
<evidence type="ECO:0000313" key="6">
    <source>
        <dbReference type="EnsemblMetazoa" id="GBRI027547-PA"/>
    </source>
</evidence>
<dbReference type="SMART" id="SM00325">
    <property type="entry name" value="RhoGEF"/>
    <property type="match status" value="1"/>
</dbReference>